<reference evidence="11 12" key="1">
    <citation type="journal article" date="2011" name="PLoS Pathog.">
        <title>Endophytic Life Strategies Decoded by Genome and Transcriptome Analyses of the Mutualistic Root Symbiont Piriformospora indica.</title>
        <authorList>
            <person name="Zuccaro A."/>
            <person name="Lahrmann U."/>
            <person name="Guldener U."/>
            <person name="Langen G."/>
            <person name="Pfiffi S."/>
            <person name="Biedenkopf D."/>
            <person name="Wong P."/>
            <person name="Samans B."/>
            <person name="Grimm C."/>
            <person name="Basiewicz M."/>
            <person name="Murat C."/>
            <person name="Martin F."/>
            <person name="Kogel K.H."/>
        </authorList>
    </citation>
    <scope>NUCLEOTIDE SEQUENCE [LARGE SCALE GENOMIC DNA]</scope>
    <source>
        <strain evidence="11 12">DSM 11827</strain>
    </source>
</reference>
<evidence type="ECO:0000313" key="12">
    <source>
        <dbReference type="Proteomes" id="UP000007148"/>
    </source>
</evidence>
<dbReference type="Pfam" id="PF01467">
    <property type="entry name" value="CTP_transf_like"/>
    <property type="match status" value="1"/>
</dbReference>
<feature type="compositionally biased region" description="Polar residues" evidence="9">
    <location>
        <begin position="15"/>
        <end position="31"/>
    </location>
</feature>
<dbReference type="OrthoDB" id="17102at2759"/>
<gene>
    <name evidence="11" type="ORF">PIIN_00169</name>
</gene>
<protein>
    <recommendedName>
        <fullName evidence="8">choline-phosphate cytidylyltransferase</fullName>
        <ecNumber evidence="8">2.7.7.15</ecNumber>
    </recommendedName>
</protein>
<dbReference type="InParanoid" id="G4T5A9"/>
<feature type="region of interest" description="Disordered" evidence="9">
    <location>
        <begin position="1"/>
        <end position="173"/>
    </location>
</feature>
<evidence type="ECO:0000256" key="9">
    <source>
        <dbReference type="SAM" id="MobiDB-lite"/>
    </source>
</evidence>
<dbReference type="HOGENOM" id="CLU_037448_0_0_1"/>
<comment type="similarity">
    <text evidence="1">Belongs to the cytidylyltransferase family.</text>
</comment>
<sequence>METGAAVRSAIPKRSTAQTTASLKQEQTAQDSPAYDASDEDASDRTEGDPLAGHNQNLRPLGRSKQPKSGSHASHLSHLVDSDTGTDSPTYDGDIESSTNTAKQPIHHRSLLSISSSTDADGSPTSTPMLTPSASSATLHQTEDHNHLQVPHPGMVSEPAPVPSASSHFDPASLTPEDIQAFVKRAVEGEPGRKYTINKPPTDRPVRIYADGVYDLFHFGHALQLRQAKLSFPSVHLIVGVCSDELVLEHKSRTVMTHSERCESVRHCRWVDEVAEDAPWVIDEDFIKKYHIDYVAHDEDPYKGVGTDDVYGYPKSQGKFIPTRRTPGVSTSELIERMVSGYRKGEFDRKLESMGHPELKSRPSTPQPF</sequence>
<evidence type="ECO:0000256" key="2">
    <source>
        <dbReference type="ARBA" id="ARBA00022516"/>
    </source>
</evidence>
<feature type="compositionally biased region" description="Basic and acidic residues" evidence="9">
    <location>
        <begin position="350"/>
        <end position="361"/>
    </location>
</feature>
<keyword evidence="4 11" id="KW-0548">Nucleotidyltransferase</keyword>
<name>G4T5A9_SERID</name>
<keyword evidence="12" id="KW-1185">Reference proteome</keyword>
<dbReference type="OMA" id="IMTHAER"/>
<evidence type="ECO:0000256" key="5">
    <source>
        <dbReference type="ARBA" id="ARBA00023098"/>
    </source>
</evidence>
<evidence type="ECO:0000256" key="1">
    <source>
        <dbReference type="ARBA" id="ARBA00010101"/>
    </source>
</evidence>
<dbReference type="Gene3D" id="3.40.50.620">
    <property type="entry name" value="HUPs"/>
    <property type="match status" value="1"/>
</dbReference>
<dbReference type="PANTHER" id="PTHR10739">
    <property type="entry name" value="CYTIDYLYLTRANSFERASE"/>
    <property type="match status" value="1"/>
</dbReference>
<evidence type="ECO:0000256" key="6">
    <source>
        <dbReference type="ARBA" id="ARBA00023209"/>
    </source>
</evidence>
<dbReference type="GO" id="GO:0005635">
    <property type="term" value="C:nuclear envelope"/>
    <property type="evidence" value="ECO:0007669"/>
    <property type="project" value="TreeGrafter"/>
</dbReference>
<feature type="domain" description="Cytidyltransferase-like" evidence="10">
    <location>
        <begin position="209"/>
        <end position="337"/>
    </location>
</feature>
<comment type="caution">
    <text evidence="11">The sequence shown here is derived from an EMBL/GenBank/DDBJ whole genome shotgun (WGS) entry which is preliminary data.</text>
</comment>
<dbReference type="GO" id="GO:0004105">
    <property type="term" value="F:choline-phosphate cytidylyltransferase activity"/>
    <property type="evidence" value="ECO:0007669"/>
    <property type="project" value="UniProtKB-EC"/>
</dbReference>
<dbReference type="SUPFAM" id="SSF52374">
    <property type="entry name" value="Nucleotidylyl transferase"/>
    <property type="match status" value="1"/>
</dbReference>
<dbReference type="InterPro" id="IPR041723">
    <property type="entry name" value="CCT"/>
</dbReference>
<dbReference type="EC" id="2.7.7.15" evidence="8"/>
<dbReference type="InterPro" id="IPR045049">
    <property type="entry name" value="Pcy1-like"/>
</dbReference>
<dbReference type="CDD" id="cd02174">
    <property type="entry name" value="CCT"/>
    <property type="match status" value="1"/>
</dbReference>
<feature type="compositionally biased region" description="Low complexity" evidence="9">
    <location>
        <begin position="156"/>
        <end position="167"/>
    </location>
</feature>
<keyword evidence="5" id="KW-0443">Lipid metabolism</keyword>
<dbReference type="InterPro" id="IPR014729">
    <property type="entry name" value="Rossmann-like_a/b/a_fold"/>
</dbReference>
<evidence type="ECO:0000256" key="3">
    <source>
        <dbReference type="ARBA" id="ARBA00022679"/>
    </source>
</evidence>
<dbReference type="AlphaFoldDB" id="G4T5A9"/>
<organism evidence="11 12">
    <name type="scientific">Serendipita indica (strain DSM 11827)</name>
    <name type="common">Root endophyte fungus</name>
    <name type="synonym">Piriformospora indica</name>
    <dbReference type="NCBI Taxonomy" id="1109443"/>
    <lineage>
        <taxon>Eukaryota</taxon>
        <taxon>Fungi</taxon>
        <taxon>Dikarya</taxon>
        <taxon>Basidiomycota</taxon>
        <taxon>Agaricomycotina</taxon>
        <taxon>Agaricomycetes</taxon>
        <taxon>Sebacinales</taxon>
        <taxon>Serendipitaceae</taxon>
        <taxon>Serendipita</taxon>
    </lineage>
</organism>
<keyword evidence="2" id="KW-0444">Lipid biosynthesis</keyword>
<dbReference type="STRING" id="1109443.G4T5A9"/>
<feature type="compositionally biased region" description="Polar residues" evidence="9">
    <location>
        <begin position="118"/>
        <end position="140"/>
    </location>
</feature>
<dbReference type="eggNOG" id="KOG2804">
    <property type="taxonomic scope" value="Eukaryota"/>
</dbReference>
<keyword evidence="7" id="KW-1208">Phospholipid metabolism</keyword>
<dbReference type="GO" id="GO:0031210">
    <property type="term" value="F:phosphatidylcholine binding"/>
    <property type="evidence" value="ECO:0007669"/>
    <property type="project" value="TreeGrafter"/>
</dbReference>
<evidence type="ECO:0000256" key="8">
    <source>
        <dbReference type="ARBA" id="ARBA00026101"/>
    </source>
</evidence>
<evidence type="ECO:0000259" key="10">
    <source>
        <dbReference type="Pfam" id="PF01467"/>
    </source>
</evidence>
<keyword evidence="3 11" id="KW-0808">Transferase</keyword>
<dbReference type="Proteomes" id="UP000007148">
    <property type="component" value="Unassembled WGS sequence"/>
</dbReference>
<evidence type="ECO:0000256" key="4">
    <source>
        <dbReference type="ARBA" id="ARBA00022695"/>
    </source>
</evidence>
<dbReference type="PANTHER" id="PTHR10739:SF13">
    <property type="entry name" value="CHOLINE-PHOSPHATE CYTIDYLYLTRANSFERASE"/>
    <property type="match status" value="1"/>
</dbReference>
<evidence type="ECO:0000256" key="7">
    <source>
        <dbReference type="ARBA" id="ARBA00023264"/>
    </source>
</evidence>
<proteinExistence type="inferred from homology"/>
<accession>G4T5A9</accession>
<dbReference type="NCBIfam" id="TIGR00125">
    <property type="entry name" value="cyt_tran_rel"/>
    <property type="match status" value="1"/>
</dbReference>
<evidence type="ECO:0000313" key="11">
    <source>
        <dbReference type="EMBL" id="CCA66484.1"/>
    </source>
</evidence>
<feature type="region of interest" description="Disordered" evidence="9">
    <location>
        <begin position="350"/>
        <end position="369"/>
    </location>
</feature>
<keyword evidence="6" id="KW-0594">Phospholipid biosynthesis</keyword>
<dbReference type="InterPro" id="IPR004821">
    <property type="entry name" value="Cyt_trans-like"/>
</dbReference>
<dbReference type="EMBL" id="CAFZ01000002">
    <property type="protein sequence ID" value="CCA66484.1"/>
    <property type="molecule type" value="Genomic_DNA"/>
</dbReference>